<keyword evidence="2" id="KW-1185">Reference proteome</keyword>
<gene>
    <name evidence="1" type="ORF">QYE77_13085</name>
</gene>
<sequence>MERRSKVHVDMMVLGRLIRLFDEWRLAANRKGEVTLSLDLMAYDVCRVVDLDPQVFFLLAFEDGGERWERVRDLVAKGDELGGREVSYS</sequence>
<dbReference type="Proteomes" id="UP001254165">
    <property type="component" value="Unassembled WGS sequence"/>
</dbReference>
<protein>
    <submittedName>
        <fullName evidence="1">Uncharacterized protein</fullName>
    </submittedName>
</protein>
<accession>A0ABU3NTP5</accession>
<organism evidence="1 2">
    <name type="scientific">Thermanaerothrix solaris</name>
    <dbReference type="NCBI Taxonomy" id="3058434"/>
    <lineage>
        <taxon>Bacteria</taxon>
        <taxon>Bacillati</taxon>
        <taxon>Chloroflexota</taxon>
        <taxon>Anaerolineae</taxon>
        <taxon>Anaerolineales</taxon>
        <taxon>Anaerolineaceae</taxon>
        <taxon>Thermanaerothrix</taxon>
    </lineage>
</organism>
<dbReference type="RefSeq" id="WP_315625882.1">
    <property type="nucleotide sequence ID" value="NZ_JAUHMF010000002.1"/>
</dbReference>
<evidence type="ECO:0000313" key="2">
    <source>
        <dbReference type="Proteomes" id="UP001254165"/>
    </source>
</evidence>
<dbReference type="EMBL" id="JAUHMF010000002">
    <property type="protein sequence ID" value="MDT8899196.1"/>
    <property type="molecule type" value="Genomic_DNA"/>
</dbReference>
<comment type="caution">
    <text evidence="1">The sequence shown here is derived from an EMBL/GenBank/DDBJ whole genome shotgun (WGS) entry which is preliminary data.</text>
</comment>
<proteinExistence type="predicted"/>
<reference evidence="1 2" key="1">
    <citation type="submission" date="2023-07" db="EMBL/GenBank/DDBJ databases">
        <title>Novel species of Thermanaerothrix with wide hydrolytic capabilities.</title>
        <authorList>
            <person name="Zayulina K.S."/>
            <person name="Podosokorskaya O.A."/>
            <person name="Elcheninov A.G."/>
        </authorList>
    </citation>
    <scope>NUCLEOTIDE SEQUENCE [LARGE SCALE GENOMIC DNA]</scope>
    <source>
        <strain evidence="1 2">4228-RoL</strain>
    </source>
</reference>
<evidence type="ECO:0000313" key="1">
    <source>
        <dbReference type="EMBL" id="MDT8899196.1"/>
    </source>
</evidence>
<name>A0ABU3NTP5_9CHLR</name>